<evidence type="ECO:0000313" key="3">
    <source>
        <dbReference type="Proteomes" id="UP000001194"/>
    </source>
</evidence>
<sequence length="380" mass="42845">MAITLVNHDPQSAFRPIASIFLFVFFISKTPTELQLYVDETLARQAASRAQCQRPQARAPPQPCMGSHVIPQNTQVRAASAPDTQDTDFTPSMFVPPSNHANFSNLGFDDDQWPSFSFNASAQSNGYQRPLDEFDEAELLEMQDNPEANVAQGPVVPLPANSVNADEQLTLADLLPPTGPSCKWPHDAIEEEDDEDIIATWGPDEDTPALPNKKSVHAADLNPSCWHILDWALCHYQFLTMKGPYPTTQEVDKQSVESWYAALKEMNQEFNYIGDSPPTEDELALIKMWLAQLRGQIKVHAWSAVAPFYGFKNSSDINTINRICETVQTLKHKHNYRDTKEKGGLYRMDLISSVINFQWYDNKLNSEAIRMLTVMWPISL</sequence>
<proteinExistence type="predicted"/>
<dbReference type="EMBL" id="DS547095">
    <property type="protein sequence ID" value="EDR12081.1"/>
    <property type="molecule type" value="Genomic_DNA"/>
</dbReference>
<dbReference type="Proteomes" id="UP000001194">
    <property type="component" value="Unassembled WGS sequence"/>
</dbReference>
<dbReference type="OrthoDB" id="2840219at2759"/>
<dbReference type="AlphaFoldDB" id="B0D205"/>
<name>B0D205_LACBS</name>
<keyword evidence="3" id="KW-1185">Reference proteome</keyword>
<organism evidence="3">
    <name type="scientific">Laccaria bicolor (strain S238N-H82 / ATCC MYA-4686)</name>
    <name type="common">Bicoloured deceiver</name>
    <name type="synonym">Laccaria laccata var. bicolor</name>
    <dbReference type="NCBI Taxonomy" id="486041"/>
    <lineage>
        <taxon>Eukaryota</taxon>
        <taxon>Fungi</taxon>
        <taxon>Dikarya</taxon>
        <taxon>Basidiomycota</taxon>
        <taxon>Agaricomycotina</taxon>
        <taxon>Agaricomycetes</taxon>
        <taxon>Agaricomycetidae</taxon>
        <taxon>Agaricales</taxon>
        <taxon>Agaricineae</taxon>
        <taxon>Hydnangiaceae</taxon>
        <taxon>Laccaria</taxon>
    </lineage>
</organism>
<feature type="domain" description="DUF6532" evidence="1">
    <location>
        <begin position="234"/>
        <end position="370"/>
    </location>
</feature>
<dbReference type="RefSeq" id="XP_001877978.1">
    <property type="nucleotide sequence ID" value="XM_001877943.1"/>
</dbReference>
<gene>
    <name evidence="2" type="ORF">LACBIDRAFT_324498</name>
</gene>
<dbReference type="InterPro" id="IPR045341">
    <property type="entry name" value="DUF6532"/>
</dbReference>
<dbReference type="GeneID" id="6073116"/>
<dbReference type="KEGG" id="lbc:LACBIDRAFT_324498"/>
<dbReference type="STRING" id="486041.B0D205"/>
<dbReference type="InParanoid" id="B0D205"/>
<evidence type="ECO:0000259" key="1">
    <source>
        <dbReference type="Pfam" id="PF20149"/>
    </source>
</evidence>
<reference evidence="2 3" key="1">
    <citation type="journal article" date="2008" name="Nature">
        <title>The genome of Laccaria bicolor provides insights into mycorrhizal symbiosis.</title>
        <authorList>
            <person name="Martin F."/>
            <person name="Aerts A."/>
            <person name="Ahren D."/>
            <person name="Brun A."/>
            <person name="Danchin E.G.J."/>
            <person name="Duchaussoy F."/>
            <person name="Gibon J."/>
            <person name="Kohler A."/>
            <person name="Lindquist E."/>
            <person name="Pereda V."/>
            <person name="Salamov A."/>
            <person name="Shapiro H.J."/>
            <person name="Wuyts J."/>
            <person name="Blaudez D."/>
            <person name="Buee M."/>
            <person name="Brokstein P."/>
            <person name="Canbaeck B."/>
            <person name="Cohen D."/>
            <person name="Courty P.E."/>
            <person name="Coutinho P.M."/>
            <person name="Delaruelle C."/>
            <person name="Detter J.C."/>
            <person name="Deveau A."/>
            <person name="DiFazio S."/>
            <person name="Duplessis S."/>
            <person name="Fraissinet-Tachet L."/>
            <person name="Lucic E."/>
            <person name="Frey-Klett P."/>
            <person name="Fourrey C."/>
            <person name="Feussner I."/>
            <person name="Gay G."/>
            <person name="Grimwood J."/>
            <person name="Hoegger P.J."/>
            <person name="Jain P."/>
            <person name="Kilaru S."/>
            <person name="Labbe J."/>
            <person name="Lin Y.C."/>
            <person name="Legue V."/>
            <person name="Le Tacon F."/>
            <person name="Marmeisse R."/>
            <person name="Melayah D."/>
            <person name="Montanini B."/>
            <person name="Muratet M."/>
            <person name="Nehls U."/>
            <person name="Niculita-Hirzel H."/>
            <person name="Oudot-Le Secq M.P."/>
            <person name="Peter M."/>
            <person name="Quesneville H."/>
            <person name="Rajashekar B."/>
            <person name="Reich M."/>
            <person name="Rouhier N."/>
            <person name="Schmutz J."/>
            <person name="Yin T."/>
            <person name="Chalot M."/>
            <person name="Henrissat B."/>
            <person name="Kuees U."/>
            <person name="Lucas S."/>
            <person name="Van de Peer Y."/>
            <person name="Podila G.K."/>
            <person name="Polle A."/>
            <person name="Pukkila P.J."/>
            <person name="Richardson P.M."/>
            <person name="Rouze P."/>
            <person name="Sanders I.R."/>
            <person name="Stajich J.E."/>
            <person name="Tunlid A."/>
            <person name="Tuskan G."/>
            <person name="Grigoriev I.V."/>
        </authorList>
    </citation>
    <scope>NUCLEOTIDE SEQUENCE [LARGE SCALE GENOMIC DNA]</scope>
    <source>
        <strain evidence="3">S238N-H82 / ATCC MYA-4686</strain>
    </source>
</reference>
<evidence type="ECO:0000313" key="2">
    <source>
        <dbReference type="EMBL" id="EDR12081.1"/>
    </source>
</evidence>
<dbReference type="Pfam" id="PF20149">
    <property type="entry name" value="DUF6532"/>
    <property type="match status" value="1"/>
</dbReference>
<accession>B0D205</accession>
<dbReference type="HOGENOM" id="CLU_727746_0_0_1"/>
<protein>
    <submittedName>
        <fullName evidence="2">Predicted protein</fullName>
    </submittedName>
</protein>